<dbReference type="InterPro" id="IPR051313">
    <property type="entry name" value="Bact_iron-sidero_bind"/>
</dbReference>
<evidence type="ECO:0000256" key="3">
    <source>
        <dbReference type="ARBA" id="ARBA00022448"/>
    </source>
</evidence>
<dbReference type="SUPFAM" id="SSF53807">
    <property type="entry name" value="Helical backbone' metal receptor"/>
    <property type="match status" value="1"/>
</dbReference>
<evidence type="ECO:0000256" key="5">
    <source>
        <dbReference type="SAM" id="SignalP"/>
    </source>
</evidence>
<comment type="similarity">
    <text evidence="2">Belongs to the bacterial solute-binding protein 8 family.</text>
</comment>
<reference evidence="7 8" key="1">
    <citation type="submission" date="2020-12" db="EMBL/GenBank/DDBJ databases">
        <title>FDA dAtabase for Regulatory Grade micrObial Sequences (FDA-ARGOS): Supporting development and validation of Infectious Disease Dx tests.</title>
        <authorList>
            <person name="Sproer C."/>
            <person name="Gronow S."/>
            <person name="Severitt S."/>
            <person name="Schroder I."/>
            <person name="Tallon L."/>
            <person name="Sadzewicz L."/>
            <person name="Zhao X."/>
            <person name="Boylan J."/>
            <person name="Ott S."/>
            <person name="Bowen H."/>
            <person name="Vavikolanu K."/>
            <person name="Mehta A."/>
            <person name="Aluvathingal J."/>
            <person name="Nadendla S."/>
            <person name="Lowell S."/>
            <person name="Myers T."/>
            <person name="Yan Y."/>
            <person name="Sichtig H."/>
        </authorList>
    </citation>
    <scope>NUCLEOTIDE SEQUENCE [LARGE SCALE GENOMIC DNA]</scope>
    <source>
        <strain evidence="7 8">FDAARGOS_990</strain>
    </source>
</reference>
<keyword evidence="3" id="KW-0813">Transport</keyword>
<dbReference type="InterPro" id="IPR002491">
    <property type="entry name" value="ABC_transptr_periplasmic_BD"/>
</dbReference>
<protein>
    <submittedName>
        <fullName evidence="7">Iron-siderophore ABC transporter substrate-binding protein</fullName>
    </submittedName>
</protein>
<dbReference type="Pfam" id="PF01497">
    <property type="entry name" value="Peripla_BP_2"/>
    <property type="match status" value="1"/>
</dbReference>
<feature type="domain" description="Fe/B12 periplasmic-binding" evidence="6">
    <location>
        <begin position="50"/>
        <end position="319"/>
    </location>
</feature>
<dbReference type="AlphaFoldDB" id="A0A7T3ZX23"/>
<name>A0A7T3ZX23_9MICO</name>
<dbReference type="GO" id="GO:1901678">
    <property type="term" value="P:iron coordination entity transport"/>
    <property type="evidence" value="ECO:0007669"/>
    <property type="project" value="UniProtKB-ARBA"/>
</dbReference>
<sequence length="320" mass="34010">MRRILAPILASVLLLTACSGGGAGDAETTATGASVDTKFGAVEVPADPQRVVALGWGDAETALALGVQPVGASDWVEFGGSGVGPWAADLYDTPPEIIATLEPDYEAIAALEPDLILDTKSSGEQERYDRLSEIAPTVGPPEGGDNYLTSMDQQVTMVAEALGEEEKGKKQLEDLDAEFAVARDANPEFDGKTVTVAAKTSEGWGAYIKGTERVQFMENLGFTQSPTIDALQPEGFTVPVSEEKLDDLDADLLLVFPIYIPDTEVTEDSAFQRIPAVADGRSVVLTQDNDEVRKAFSLNSVLSARYAAQTMPELLKPAVK</sequence>
<dbReference type="PANTHER" id="PTHR30532">
    <property type="entry name" value="IRON III DICITRATE-BINDING PERIPLASMIC PROTEIN"/>
    <property type="match status" value="1"/>
</dbReference>
<proteinExistence type="inferred from homology"/>
<dbReference type="Gene3D" id="3.40.50.1980">
    <property type="entry name" value="Nitrogenase molybdenum iron protein domain"/>
    <property type="match status" value="2"/>
</dbReference>
<evidence type="ECO:0000259" key="6">
    <source>
        <dbReference type="PROSITE" id="PS50983"/>
    </source>
</evidence>
<dbReference type="PROSITE" id="PS50983">
    <property type="entry name" value="FE_B12_PBP"/>
    <property type="match status" value="1"/>
</dbReference>
<evidence type="ECO:0000256" key="1">
    <source>
        <dbReference type="ARBA" id="ARBA00004196"/>
    </source>
</evidence>
<dbReference type="Proteomes" id="UP000595374">
    <property type="component" value="Chromosome"/>
</dbReference>
<evidence type="ECO:0000313" key="7">
    <source>
        <dbReference type="EMBL" id="QQB13271.1"/>
    </source>
</evidence>
<dbReference type="PANTHER" id="PTHR30532:SF24">
    <property type="entry name" value="FERRIC ENTEROBACTIN-BINDING PERIPLASMIC PROTEIN FEPB"/>
    <property type="match status" value="1"/>
</dbReference>
<feature type="signal peptide" evidence="5">
    <location>
        <begin position="1"/>
        <end position="23"/>
    </location>
</feature>
<evidence type="ECO:0000256" key="4">
    <source>
        <dbReference type="ARBA" id="ARBA00022729"/>
    </source>
</evidence>
<keyword evidence="4 5" id="KW-0732">Signal</keyword>
<feature type="chain" id="PRO_5039577133" evidence="5">
    <location>
        <begin position="24"/>
        <end position="320"/>
    </location>
</feature>
<dbReference type="RefSeq" id="WP_198498488.1">
    <property type="nucleotide sequence ID" value="NZ_CP065989.1"/>
</dbReference>
<gene>
    <name evidence="7" type="ORF">I6H47_10470</name>
</gene>
<evidence type="ECO:0000313" key="8">
    <source>
        <dbReference type="Proteomes" id="UP000595374"/>
    </source>
</evidence>
<accession>A0A7T3ZX23</accession>
<dbReference type="PROSITE" id="PS51257">
    <property type="entry name" value="PROKAR_LIPOPROTEIN"/>
    <property type="match status" value="1"/>
</dbReference>
<dbReference type="CDD" id="cd01146">
    <property type="entry name" value="FhuD"/>
    <property type="match status" value="1"/>
</dbReference>
<dbReference type="EMBL" id="CP065989">
    <property type="protein sequence ID" value="QQB13271.1"/>
    <property type="molecule type" value="Genomic_DNA"/>
</dbReference>
<organism evidence="7 8">
    <name type="scientific">Brevibacterium casei</name>
    <dbReference type="NCBI Taxonomy" id="33889"/>
    <lineage>
        <taxon>Bacteria</taxon>
        <taxon>Bacillati</taxon>
        <taxon>Actinomycetota</taxon>
        <taxon>Actinomycetes</taxon>
        <taxon>Micrococcales</taxon>
        <taxon>Brevibacteriaceae</taxon>
        <taxon>Brevibacterium</taxon>
    </lineage>
</organism>
<comment type="subcellular location">
    <subcellularLocation>
        <location evidence="1">Cell envelope</location>
    </subcellularLocation>
</comment>
<evidence type="ECO:0000256" key="2">
    <source>
        <dbReference type="ARBA" id="ARBA00008814"/>
    </source>
</evidence>
<dbReference type="GO" id="GO:0030288">
    <property type="term" value="C:outer membrane-bounded periplasmic space"/>
    <property type="evidence" value="ECO:0007669"/>
    <property type="project" value="TreeGrafter"/>
</dbReference>